<feature type="domain" description="Transposase IS116/IS110/IS902 C-terminal" evidence="2">
    <location>
        <begin position="295"/>
        <end position="379"/>
    </location>
</feature>
<dbReference type="RefSeq" id="WP_021259342.1">
    <property type="nucleotide sequence ID" value="NZ_ATMT01000036.1"/>
</dbReference>
<evidence type="ECO:0000313" key="3">
    <source>
        <dbReference type="EMBL" id="EPY07493.1"/>
    </source>
</evidence>
<dbReference type="Pfam" id="PF02371">
    <property type="entry name" value="Transposase_20"/>
    <property type="match status" value="1"/>
</dbReference>
<evidence type="ECO:0000259" key="2">
    <source>
        <dbReference type="Pfam" id="PF02371"/>
    </source>
</evidence>
<evidence type="ECO:0000259" key="1">
    <source>
        <dbReference type="Pfam" id="PF01548"/>
    </source>
</evidence>
<dbReference type="GO" id="GO:0003677">
    <property type="term" value="F:DNA binding"/>
    <property type="evidence" value="ECO:0007669"/>
    <property type="project" value="InterPro"/>
</dbReference>
<dbReference type="NCBIfam" id="NF033542">
    <property type="entry name" value="transpos_IS110"/>
    <property type="match status" value="1"/>
</dbReference>
<dbReference type="PANTHER" id="PTHR33055">
    <property type="entry name" value="TRANSPOSASE FOR INSERTION SEQUENCE ELEMENT IS1111A"/>
    <property type="match status" value="1"/>
</dbReference>
<dbReference type="GO" id="GO:0004803">
    <property type="term" value="F:transposase activity"/>
    <property type="evidence" value="ECO:0007669"/>
    <property type="project" value="InterPro"/>
</dbReference>
<dbReference type="AlphaFoldDB" id="S9STM9"/>
<organism evidence="3 4">
    <name type="scientific">Paenibacillus alvei TS-15</name>
    <dbReference type="NCBI Taxonomy" id="1117108"/>
    <lineage>
        <taxon>Bacteria</taxon>
        <taxon>Bacillati</taxon>
        <taxon>Bacillota</taxon>
        <taxon>Bacilli</taxon>
        <taxon>Bacillales</taxon>
        <taxon>Paenibacillaceae</taxon>
        <taxon>Paenibacillus</taxon>
    </lineage>
</organism>
<dbReference type="Pfam" id="PF01548">
    <property type="entry name" value="DEDD_Tnp_IS110"/>
    <property type="match status" value="1"/>
</dbReference>
<accession>S9STM9</accession>
<gene>
    <name evidence="3" type="ORF">PAALTS15_09603</name>
</gene>
<feature type="domain" description="Transposase IS110-like N-terminal" evidence="1">
    <location>
        <begin position="23"/>
        <end position="184"/>
    </location>
</feature>
<protein>
    <submittedName>
        <fullName evidence="3">Transposase IS116/IS110/IS902 family protein</fullName>
    </submittedName>
</protein>
<proteinExistence type="predicted"/>
<dbReference type="PATRIC" id="fig|1117108.3.peg.1995"/>
<dbReference type="Proteomes" id="UP000015344">
    <property type="component" value="Unassembled WGS sequence"/>
</dbReference>
<dbReference type="EMBL" id="ATMT01000036">
    <property type="protein sequence ID" value="EPY07493.1"/>
    <property type="molecule type" value="Genomic_DNA"/>
</dbReference>
<dbReference type="PANTHER" id="PTHR33055:SF13">
    <property type="entry name" value="TRANSPOSASE"/>
    <property type="match status" value="1"/>
</dbReference>
<dbReference type="InterPro" id="IPR002525">
    <property type="entry name" value="Transp_IS110-like_N"/>
</dbReference>
<dbReference type="eggNOG" id="COG3547">
    <property type="taxonomic scope" value="Bacteria"/>
</dbReference>
<name>S9STM9_PAEAL</name>
<evidence type="ECO:0000313" key="4">
    <source>
        <dbReference type="Proteomes" id="UP000015344"/>
    </source>
</evidence>
<comment type="caution">
    <text evidence="3">The sequence shown here is derived from an EMBL/GenBank/DDBJ whole genome shotgun (WGS) entry which is preliminary data.</text>
</comment>
<dbReference type="InterPro" id="IPR003346">
    <property type="entry name" value="Transposase_20"/>
</dbReference>
<dbReference type="GO" id="GO:0006313">
    <property type="term" value="P:DNA transposition"/>
    <property type="evidence" value="ECO:0007669"/>
    <property type="project" value="InterPro"/>
</dbReference>
<dbReference type="InterPro" id="IPR047650">
    <property type="entry name" value="Transpos_IS110"/>
</dbReference>
<sequence length="428" mass="49412">MKFKQSDGQNQRIERITPLHLVIGIDMAKETHVAQATNFRGIVVSKRHLSFSNTIVGFEKLERWIAELQQKHRLMKVIIGMEPTGHYWFNLANWLVDKCLNVVMVNPATIKRNKENRDNCPSKSDPKDALVIADVVSRGYYYEYSRQALVFQRLRTMMSDREFWVTNSVRLQNRIVRWLDIRFPEYPSVFKDWTCKRSLATLKVFPCPRDLEKFTVPEVIEAWRAYMQRAGGSTGMEKAAQLIAQARRSVGDQTAIHEAKMDLQRLVEEYERIISMLEQIETDIQALFTEIPLVKQLRTIKGLGTIFIAAILAGTGDLRQYAHGRQLLRKAGLNLAECMSGKRKGRIVLSKRGDSTLRKYLYLATIQLVGSNPVFRKLHEHNVQIKRMKKQQSIFKLLGKLARILVGLVQRGEKFSPEKTVRNWAQVA</sequence>
<reference evidence="3 4" key="1">
    <citation type="submission" date="2013-05" db="EMBL/GenBank/DDBJ databases">
        <authorList>
            <person name="Strain E.A."/>
            <person name="Brown E."/>
            <person name="Allard M.W."/>
            <person name="Luo Y.L."/>
        </authorList>
    </citation>
    <scope>NUCLEOTIDE SEQUENCE [LARGE SCALE GENOMIC DNA]</scope>
    <source>
        <strain evidence="3 4">TS-15</strain>
    </source>
</reference>